<feature type="compositionally biased region" description="Low complexity" evidence="1">
    <location>
        <begin position="98"/>
        <end position="108"/>
    </location>
</feature>
<gene>
    <name evidence="2" type="ORF">FJTKL_14159</name>
</gene>
<feature type="compositionally biased region" description="Low complexity" evidence="1">
    <location>
        <begin position="116"/>
        <end position="129"/>
    </location>
</feature>
<accession>A0ABR4E8R1</accession>
<organism evidence="2 3">
    <name type="scientific">Diaporthe vaccinii</name>
    <dbReference type="NCBI Taxonomy" id="105482"/>
    <lineage>
        <taxon>Eukaryota</taxon>
        <taxon>Fungi</taxon>
        <taxon>Dikarya</taxon>
        <taxon>Ascomycota</taxon>
        <taxon>Pezizomycotina</taxon>
        <taxon>Sordariomycetes</taxon>
        <taxon>Sordariomycetidae</taxon>
        <taxon>Diaporthales</taxon>
        <taxon>Diaporthaceae</taxon>
        <taxon>Diaporthe</taxon>
        <taxon>Diaporthe eres species complex</taxon>
    </lineage>
</organism>
<feature type="region of interest" description="Disordered" evidence="1">
    <location>
        <begin position="195"/>
        <end position="236"/>
    </location>
</feature>
<proteinExistence type="predicted"/>
<comment type="caution">
    <text evidence="2">The sequence shown here is derived from an EMBL/GenBank/DDBJ whole genome shotgun (WGS) entry which is preliminary data.</text>
</comment>
<evidence type="ECO:0000313" key="2">
    <source>
        <dbReference type="EMBL" id="KAL2278820.1"/>
    </source>
</evidence>
<protein>
    <submittedName>
        <fullName evidence="2">Uncharacterized protein</fullName>
    </submittedName>
</protein>
<feature type="compositionally biased region" description="Polar residues" evidence="1">
    <location>
        <begin position="143"/>
        <end position="162"/>
    </location>
</feature>
<feature type="region of interest" description="Disordered" evidence="1">
    <location>
        <begin position="19"/>
        <end position="51"/>
    </location>
</feature>
<dbReference type="Proteomes" id="UP001600888">
    <property type="component" value="Unassembled WGS sequence"/>
</dbReference>
<reference evidence="2 3" key="1">
    <citation type="submission" date="2024-03" db="EMBL/GenBank/DDBJ databases">
        <title>A high-quality draft genome sequence of Diaporthe vaccinii, a causative agent of upright dieback and viscid rot disease in cranberry plants.</title>
        <authorList>
            <person name="Sarrasin M."/>
            <person name="Lang B.F."/>
            <person name="Burger G."/>
        </authorList>
    </citation>
    <scope>NUCLEOTIDE SEQUENCE [LARGE SCALE GENOMIC DNA]</scope>
    <source>
        <strain evidence="2 3">IS7</strain>
    </source>
</reference>
<name>A0ABR4E8R1_9PEZI</name>
<dbReference type="EMBL" id="JBAWTH010000082">
    <property type="protein sequence ID" value="KAL2278820.1"/>
    <property type="molecule type" value="Genomic_DNA"/>
</dbReference>
<sequence>MAEKRALEYFEDRLRLHRESVSSETSATPAMQTPLTDAQLREDHSDAEDADMIKRRNIKMREEGVRVNVSYSQLANLKPTPIQRPAPATLSNAAATAGNLRGGASRATSPPPFTSSPPSSCLSATPTLSGLRSPAPTPCDGLSGTTPDHTPGSASVLPTSGQAGETLSRIDEKLLAIPADAVSRRLLRDGRAILHQRKRLPRSVSSAEASPALVTPLPDESVLQTSEWYPSEMMKE</sequence>
<feature type="region of interest" description="Disordered" evidence="1">
    <location>
        <begin position="98"/>
        <end position="162"/>
    </location>
</feature>
<feature type="compositionally biased region" description="Polar residues" evidence="1">
    <location>
        <begin position="22"/>
        <end position="36"/>
    </location>
</feature>
<evidence type="ECO:0000256" key="1">
    <source>
        <dbReference type="SAM" id="MobiDB-lite"/>
    </source>
</evidence>
<keyword evidence="3" id="KW-1185">Reference proteome</keyword>
<evidence type="ECO:0000313" key="3">
    <source>
        <dbReference type="Proteomes" id="UP001600888"/>
    </source>
</evidence>